<keyword evidence="2" id="KW-0808">Transferase</keyword>
<feature type="compositionally biased region" description="Polar residues" evidence="9">
    <location>
        <begin position="1"/>
        <end position="18"/>
    </location>
</feature>
<dbReference type="EMBL" id="JAAHFQ010000530">
    <property type="protein sequence ID" value="NER30324.1"/>
    <property type="molecule type" value="Genomic_DNA"/>
</dbReference>
<dbReference type="Gene3D" id="3.30.450.40">
    <property type="match status" value="1"/>
</dbReference>
<dbReference type="InterPro" id="IPR003018">
    <property type="entry name" value="GAF"/>
</dbReference>
<feature type="non-terminal residue" evidence="11">
    <location>
        <position position="345"/>
    </location>
</feature>
<organism evidence="11">
    <name type="scientific">Symploca sp. SIO1C4</name>
    <dbReference type="NCBI Taxonomy" id="2607765"/>
    <lineage>
        <taxon>Bacteria</taxon>
        <taxon>Bacillati</taxon>
        <taxon>Cyanobacteriota</taxon>
        <taxon>Cyanophyceae</taxon>
        <taxon>Coleofasciculales</taxon>
        <taxon>Coleofasciculaceae</taxon>
        <taxon>Symploca</taxon>
    </lineage>
</organism>
<dbReference type="SMART" id="SM00448">
    <property type="entry name" value="REC"/>
    <property type="match status" value="1"/>
</dbReference>
<dbReference type="Pfam" id="PF00072">
    <property type="entry name" value="Response_reg"/>
    <property type="match status" value="1"/>
</dbReference>
<name>A0A6B3NJM4_9CYAN</name>
<evidence type="ECO:0000256" key="5">
    <source>
        <dbReference type="ARBA" id="ARBA00023015"/>
    </source>
</evidence>
<dbReference type="AlphaFoldDB" id="A0A6B3NJM4"/>
<dbReference type="SUPFAM" id="SSF52172">
    <property type="entry name" value="CheY-like"/>
    <property type="match status" value="1"/>
</dbReference>
<protein>
    <submittedName>
        <fullName evidence="11">Response regulator</fullName>
    </submittedName>
</protein>
<dbReference type="GO" id="GO:0000976">
    <property type="term" value="F:transcription cis-regulatory region binding"/>
    <property type="evidence" value="ECO:0007669"/>
    <property type="project" value="TreeGrafter"/>
</dbReference>
<dbReference type="InterPro" id="IPR001789">
    <property type="entry name" value="Sig_transdc_resp-reg_receiver"/>
</dbReference>
<keyword evidence="7" id="KW-0804">Transcription</keyword>
<dbReference type="Gene3D" id="3.40.50.2300">
    <property type="match status" value="1"/>
</dbReference>
<feature type="region of interest" description="Disordered" evidence="9">
    <location>
        <begin position="1"/>
        <end position="28"/>
    </location>
</feature>
<feature type="domain" description="Response regulatory" evidence="10">
    <location>
        <begin position="38"/>
        <end position="154"/>
    </location>
</feature>
<dbReference type="InterPro" id="IPR039420">
    <property type="entry name" value="WalR-like"/>
</dbReference>
<evidence type="ECO:0000256" key="3">
    <source>
        <dbReference type="ARBA" id="ARBA00022777"/>
    </source>
</evidence>
<feature type="modified residue" description="4-aspartylphosphate" evidence="8">
    <location>
        <position position="87"/>
    </location>
</feature>
<accession>A0A6B3NJM4</accession>
<keyword evidence="3" id="KW-0418">Kinase</keyword>
<keyword evidence="6" id="KW-0238">DNA-binding</keyword>
<keyword evidence="4" id="KW-0902">Two-component regulatory system</keyword>
<dbReference type="InterPro" id="IPR029016">
    <property type="entry name" value="GAF-like_dom_sf"/>
</dbReference>
<evidence type="ECO:0000259" key="10">
    <source>
        <dbReference type="PROSITE" id="PS50110"/>
    </source>
</evidence>
<dbReference type="PROSITE" id="PS50110">
    <property type="entry name" value="RESPONSE_REGULATORY"/>
    <property type="match status" value="1"/>
</dbReference>
<dbReference type="PANTHER" id="PTHR48111:SF1">
    <property type="entry name" value="TWO-COMPONENT RESPONSE REGULATOR ORR33"/>
    <property type="match status" value="1"/>
</dbReference>
<evidence type="ECO:0000256" key="8">
    <source>
        <dbReference type="PROSITE-ProRule" id="PRU00169"/>
    </source>
</evidence>
<evidence type="ECO:0000256" key="9">
    <source>
        <dbReference type="SAM" id="MobiDB-lite"/>
    </source>
</evidence>
<keyword evidence="1 8" id="KW-0597">Phosphoprotein</keyword>
<evidence type="ECO:0000256" key="7">
    <source>
        <dbReference type="ARBA" id="ARBA00023163"/>
    </source>
</evidence>
<dbReference type="GO" id="GO:0000156">
    <property type="term" value="F:phosphorelay response regulator activity"/>
    <property type="evidence" value="ECO:0007669"/>
    <property type="project" value="TreeGrafter"/>
</dbReference>
<dbReference type="GO" id="GO:0005829">
    <property type="term" value="C:cytosol"/>
    <property type="evidence" value="ECO:0007669"/>
    <property type="project" value="TreeGrafter"/>
</dbReference>
<gene>
    <name evidence="11" type="ORF">F6J89_22535</name>
</gene>
<dbReference type="SUPFAM" id="SSF55781">
    <property type="entry name" value="GAF domain-like"/>
    <property type="match status" value="1"/>
</dbReference>
<dbReference type="Pfam" id="PF01590">
    <property type="entry name" value="GAF"/>
    <property type="match status" value="1"/>
</dbReference>
<dbReference type="GO" id="GO:0006355">
    <property type="term" value="P:regulation of DNA-templated transcription"/>
    <property type="evidence" value="ECO:0007669"/>
    <property type="project" value="TreeGrafter"/>
</dbReference>
<reference evidence="11" key="1">
    <citation type="submission" date="2019-11" db="EMBL/GenBank/DDBJ databases">
        <title>Genomic insights into an expanded diversity of filamentous marine cyanobacteria reveals the extraordinary biosynthetic potential of Moorea and Okeania.</title>
        <authorList>
            <person name="Ferreira Leao T."/>
            <person name="Wang M."/>
            <person name="Moss N."/>
            <person name="Da Silva R."/>
            <person name="Sanders J."/>
            <person name="Nurk S."/>
            <person name="Gurevich A."/>
            <person name="Humphrey G."/>
            <person name="Reher R."/>
            <person name="Zhu Q."/>
            <person name="Belda-Ferre P."/>
            <person name="Glukhov E."/>
            <person name="Rex R."/>
            <person name="Dorrestein P.C."/>
            <person name="Knight R."/>
            <person name="Pevzner P."/>
            <person name="Gerwick W.H."/>
            <person name="Gerwick L."/>
        </authorList>
    </citation>
    <scope>NUCLEOTIDE SEQUENCE</scope>
    <source>
        <strain evidence="11">SIO1C4</strain>
    </source>
</reference>
<evidence type="ECO:0000313" key="11">
    <source>
        <dbReference type="EMBL" id="NER30324.1"/>
    </source>
</evidence>
<dbReference type="PANTHER" id="PTHR48111">
    <property type="entry name" value="REGULATOR OF RPOS"/>
    <property type="match status" value="1"/>
</dbReference>
<dbReference type="GO" id="GO:0016301">
    <property type="term" value="F:kinase activity"/>
    <property type="evidence" value="ECO:0007669"/>
    <property type="project" value="UniProtKB-KW"/>
</dbReference>
<dbReference type="InterPro" id="IPR011006">
    <property type="entry name" value="CheY-like_superfamily"/>
</dbReference>
<comment type="caution">
    <text evidence="11">The sequence shown here is derived from an EMBL/GenBank/DDBJ whole genome shotgun (WGS) entry which is preliminary data.</text>
</comment>
<evidence type="ECO:0000256" key="2">
    <source>
        <dbReference type="ARBA" id="ARBA00022679"/>
    </source>
</evidence>
<evidence type="ECO:0000256" key="6">
    <source>
        <dbReference type="ARBA" id="ARBA00023125"/>
    </source>
</evidence>
<evidence type="ECO:0000256" key="1">
    <source>
        <dbReference type="ARBA" id="ARBA00022553"/>
    </source>
</evidence>
<dbReference type="GO" id="GO:0032993">
    <property type="term" value="C:protein-DNA complex"/>
    <property type="evidence" value="ECO:0007669"/>
    <property type="project" value="TreeGrafter"/>
</dbReference>
<evidence type="ECO:0000256" key="4">
    <source>
        <dbReference type="ARBA" id="ARBA00023012"/>
    </source>
</evidence>
<keyword evidence="5" id="KW-0805">Transcription regulation</keyword>
<proteinExistence type="predicted"/>
<sequence length="345" mass="38952">MTSSPTHSPKFIGSNNSPKFDPSSDIGKFTKEDSKKAVILIVDDKPSNLQVLFTYLEQVGFKVLVAQNGESAIKIAEFALPDLILLDILMPGINGFDTCRKLKAQASTQDIPVIFLTALSETVNQVKGFELGGVDYITKPIEQEEVLARIKTHLTLRKMRQRLAEQNQKLQLEIIQRKQVELQLQERTSQLEKVLNFKALLRRITEKIRDSLDESQILQTATEELAVALQVECCKIELYNSSQTTATIAYETSTALSKYQGTTRKIIDSPQIYQQLLQKQTIKFVNVASEFNHNKRRFSYLACPIFESQGIKGIIGNLWLLRAPAEIFEEFEVKLVQQVAAQCAI</sequence>